<organism evidence="2 3">
    <name type="scientific">Haliangium ochraceum (strain DSM 14365 / JCM 11303 / SMP-2)</name>
    <dbReference type="NCBI Taxonomy" id="502025"/>
    <lineage>
        <taxon>Bacteria</taxon>
        <taxon>Pseudomonadati</taxon>
        <taxon>Myxococcota</taxon>
        <taxon>Polyangia</taxon>
        <taxon>Haliangiales</taxon>
        <taxon>Kofleriaceae</taxon>
        <taxon>Haliangium</taxon>
    </lineage>
</organism>
<accession>D0LSZ2</accession>
<keyword evidence="3" id="KW-1185">Reference proteome</keyword>
<evidence type="ECO:0000256" key="1">
    <source>
        <dbReference type="SAM" id="Phobius"/>
    </source>
</evidence>
<feature type="transmembrane region" description="Helical" evidence="1">
    <location>
        <begin position="295"/>
        <end position="318"/>
    </location>
</feature>
<keyword evidence="1" id="KW-0472">Membrane</keyword>
<evidence type="ECO:0008006" key="4">
    <source>
        <dbReference type="Google" id="ProtNLM"/>
    </source>
</evidence>
<dbReference type="KEGG" id="hoh:Hoch_6662"/>
<sequence length="393" mass="42486">MRSFPPRGALMLAVLLGPLGLLWLMPAVAHAHRNTVTRSLVRISHDQREVRYRLELEPHDTAEMLGLAPGTEPTDAQVLAGRARLFSRVLRHITVRDSAGMGSDLLACPPTPEKLSLEQDSAGKHVVLTWLARCSAPIHTLVVEYALFADNDPAFRAFVNIRYRGDDHLVELGVAGNRLVWNLDDPPPDDLGGFVLSGVEHIVFGFDHVAFLLCLLLPLAIVRDNDEGWKARPITATLARTGLLVTAFTAAHSSTLIAASLGWVQLDSQLIESVIALSIVLVAIDGALRPGARFRIWVVFLFGLMHGLGFASMLAAILPPAAVVVPLLAFNVGVELGQLALVLLALPCLLALVSVCGAPSYRRWVLPVAALALAVLGLLWLIERLFSLTILGF</sequence>
<dbReference type="STRING" id="502025.Hoch_6662"/>
<name>D0LSZ2_HALO1</name>
<protein>
    <recommendedName>
        <fullName evidence="4">HupE/UreJ protein</fullName>
    </recommendedName>
</protein>
<feature type="transmembrane region" description="Helical" evidence="1">
    <location>
        <begin position="364"/>
        <end position="382"/>
    </location>
</feature>
<dbReference type="Pfam" id="PF13795">
    <property type="entry name" value="HupE_UreJ_2"/>
    <property type="match status" value="1"/>
</dbReference>
<keyword evidence="1" id="KW-1133">Transmembrane helix</keyword>
<keyword evidence="1" id="KW-0812">Transmembrane</keyword>
<dbReference type="Proteomes" id="UP000001880">
    <property type="component" value="Chromosome"/>
</dbReference>
<dbReference type="AlphaFoldDB" id="D0LSZ2"/>
<proteinExistence type="predicted"/>
<evidence type="ECO:0000313" key="3">
    <source>
        <dbReference type="Proteomes" id="UP000001880"/>
    </source>
</evidence>
<gene>
    <name evidence="2" type="ordered locus">Hoch_6662</name>
</gene>
<feature type="transmembrane region" description="Helical" evidence="1">
    <location>
        <begin position="270"/>
        <end position="288"/>
    </location>
</feature>
<dbReference type="eggNOG" id="COG2370">
    <property type="taxonomic scope" value="Bacteria"/>
</dbReference>
<reference evidence="2 3" key="1">
    <citation type="journal article" date="2010" name="Stand. Genomic Sci.">
        <title>Complete genome sequence of Haliangium ochraceum type strain (SMP-2).</title>
        <authorList>
            <consortium name="US DOE Joint Genome Institute (JGI-PGF)"/>
            <person name="Ivanova N."/>
            <person name="Daum C."/>
            <person name="Lang E."/>
            <person name="Abt B."/>
            <person name="Kopitz M."/>
            <person name="Saunders E."/>
            <person name="Lapidus A."/>
            <person name="Lucas S."/>
            <person name="Glavina Del Rio T."/>
            <person name="Nolan M."/>
            <person name="Tice H."/>
            <person name="Copeland A."/>
            <person name="Cheng J.F."/>
            <person name="Chen F."/>
            <person name="Bruce D."/>
            <person name="Goodwin L."/>
            <person name="Pitluck S."/>
            <person name="Mavromatis K."/>
            <person name="Pati A."/>
            <person name="Mikhailova N."/>
            <person name="Chen A."/>
            <person name="Palaniappan K."/>
            <person name="Land M."/>
            <person name="Hauser L."/>
            <person name="Chang Y.J."/>
            <person name="Jeffries C.D."/>
            <person name="Detter J.C."/>
            <person name="Brettin T."/>
            <person name="Rohde M."/>
            <person name="Goker M."/>
            <person name="Bristow J."/>
            <person name="Markowitz V."/>
            <person name="Eisen J.A."/>
            <person name="Hugenholtz P."/>
            <person name="Kyrpides N.C."/>
            <person name="Klenk H.P."/>
        </authorList>
    </citation>
    <scope>NUCLEOTIDE SEQUENCE [LARGE SCALE GENOMIC DNA]</scope>
    <source>
        <strain evidence="3">DSM 14365 / CIP 107738 / JCM 11303 / AJ 13395 / SMP-2</strain>
    </source>
</reference>
<feature type="transmembrane region" description="Helical" evidence="1">
    <location>
        <begin position="243"/>
        <end position="264"/>
    </location>
</feature>
<dbReference type="HOGENOM" id="CLU_043645_2_0_7"/>
<dbReference type="InterPro" id="IPR032809">
    <property type="entry name" value="Put_HupE_UreJ"/>
</dbReference>
<evidence type="ECO:0000313" key="2">
    <source>
        <dbReference type="EMBL" id="ACY19128.1"/>
    </source>
</evidence>
<dbReference type="EMBL" id="CP001804">
    <property type="protein sequence ID" value="ACY19128.1"/>
    <property type="molecule type" value="Genomic_DNA"/>
</dbReference>
<feature type="transmembrane region" description="Helical" evidence="1">
    <location>
        <begin position="338"/>
        <end position="357"/>
    </location>
</feature>